<keyword evidence="5" id="KW-0812">Transmembrane</keyword>
<feature type="disulfide bond" description="Redox-active" evidence="4">
    <location>
        <begin position="92"/>
        <end position="96"/>
    </location>
</feature>
<comment type="caution">
    <text evidence="7">The sequence shown here is derived from an EMBL/GenBank/DDBJ whole genome shotgun (WGS) entry which is preliminary data.</text>
</comment>
<dbReference type="Gene3D" id="3.40.30.10">
    <property type="entry name" value="Glutaredoxin"/>
    <property type="match status" value="1"/>
</dbReference>
<evidence type="ECO:0000313" key="8">
    <source>
        <dbReference type="Proteomes" id="UP000293874"/>
    </source>
</evidence>
<evidence type="ECO:0000313" key="7">
    <source>
        <dbReference type="EMBL" id="RZS71943.1"/>
    </source>
</evidence>
<dbReference type="PANTHER" id="PTHR12151:SF25">
    <property type="entry name" value="LINALOOL DEHYDRATASE_ISOMERASE DOMAIN-CONTAINING PROTEIN"/>
    <property type="match status" value="1"/>
</dbReference>
<sequence length="270" mass="30669">MSQKALLALCVALLLPVASYFLVKGISQDSLRMPKHYYFDDTKDTIINGKLHQDTIWHQVGNFELTNQLGKTVTMDELRGRIVIANFFFTRCPSICPGLSRNMKMIQDGLKFKDLTKRIDTTFVQLISFSVDPERDSVPVLRKYADRYGVNHDMWWMLTGPKKVIYDYALEELKLGLQDGGTVDSAFIHTEKFVLIDKQGVVRGYYNGLDSASLSSLGEDVTLLMLEKDKQEKSPVLAKLLGLWPVYLIALALLAIFIRITRKPRTQTNA</sequence>
<reference evidence="7 8" key="1">
    <citation type="submission" date="2019-02" db="EMBL/GenBank/DDBJ databases">
        <title>Genomic Encyclopedia of Type Strains, Phase IV (KMG-IV): sequencing the most valuable type-strain genomes for metagenomic binning, comparative biology and taxonomic classification.</title>
        <authorList>
            <person name="Goeker M."/>
        </authorList>
    </citation>
    <scope>NUCLEOTIDE SEQUENCE [LARGE SCALE GENOMIC DNA]</scope>
    <source>
        <strain evidence="7 8">DSM 18116</strain>
    </source>
</reference>
<feature type="transmembrane region" description="Helical" evidence="5">
    <location>
        <begin position="236"/>
        <end position="258"/>
    </location>
</feature>
<protein>
    <submittedName>
        <fullName evidence="7">Protein SCO1/2</fullName>
    </submittedName>
</protein>
<accession>A0A4Q7MXL2</accession>
<feature type="domain" description="Thioredoxin" evidence="6">
    <location>
        <begin position="54"/>
        <end position="231"/>
    </location>
</feature>
<dbReference type="RefSeq" id="WP_130542408.1">
    <property type="nucleotide sequence ID" value="NZ_CP042431.1"/>
</dbReference>
<dbReference type="OrthoDB" id="9811998at2"/>
<feature type="binding site" evidence="3">
    <location>
        <position position="189"/>
    </location>
    <ligand>
        <name>Cu cation</name>
        <dbReference type="ChEBI" id="CHEBI:23378"/>
    </ligand>
</feature>
<dbReference type="AlphaFoldDB" id="A0A4Q7MXL2"/>
<keyword evidence="4" id="KW-1015">Disulfide bond</keyword>
<dbReference type="Pfam" id="PF02630">
    <property type="entry name" value="SCO1-SenC"/>
    <property type="match status" value="1"/>
</dbReference>
<feature type="binding site" evidence="3">
    <location>
        <position position="92"/>
    </location>
    <ligand>
        <name>Cu cation</name>
        <dbReference type="ChEBI" id="CHEBI:23378"/>
    </ligand>
</feature>
<dbReference type="EMBL" id="SGXA01000002">
    <property type="protein sequence ID" value="RZS71943.1"/>
    <property type="molecule type" value="Genomic_DNA"/>
</dbReference>
<evidence type="ECO:0000256" key="4">
    <source>
        <dbReference type="PIRSR" id="PIRSR603782-2"/>
    </source>
</evidence>
<evidence type="ECO:0000256" key="1">
    <source>
        <dbReference type="ARBA" id="ARBA00010996"/>
    </source>
</evidence>
<feature type="binding site" evidence="3">
    <location>
        <position position="96"/>
    </location>
    <ligand>
        <name>Cu cation</name>
        <dbReference type="ChEBI" id="CHEBI:23378"/>
    </ligand>
</feature>
<organism evidence="7 8">
    <name type="scientific">Pseudobacter ginsenosidimutans</name>
    <dbReference type="NCBI Taxonomy" id="661488"/>
    <lineage>
        <taxon>Bacteria</taxon>
        <taxon>Pseudomonadati</taxon>
        <taxon>Bacteroidota</taxon>
        <taxon>Chitinophagia</taxon>
        <taxon>Chitinophagales</taxon>
        <taxon>Chitinophagaceae</taxon>
        <taxon>Pseudobacter</taxon>
    </lineage>
</organism>
<gene>
    <name evidence="7" type="ORF">EV199_3856</name>
</gene>
<dbReference type="InterPro" id="IPR003782">
    <property type="entry name" value="SCO1/SenC"/>
</dbReference>
<evidence type="ECO:0000256" key="5">
    <source>
        <dbReference type="SAM" id="Phobius"/>
    </source>
</evidence>
<comment type="similarity">
    <text evidence="1">Belongs to the SCO1/2 family.</text>
</comment>
<evidence type="ECO:0000256" key="2">
    <source>
        <dbReference type="ARBA" id="ARBA00023008"/>
    </source>
</evidence>
<dbReference type="InterPro" id="IPR036249">
    <property type="entry name" value="Thioredoxin-like_sf"/>
</dbReference>
<keyword evidence="2 3" id="KW-0186">Copper</keyword>
<dbReference type="PANTHER" id="PTHR12151">
    <property type="entry name" value="ELECTRON TRANSPORT PROTIN SCO1/SENC FAMILY MEMBER"/>
    <property type="match status" value="1"/>
</dbReference>
<dbReference type="PROSITE" id="PS51352">
    <property type="entry name" value="THIOREDOXIN_2"/>
    <property type="match status" value="1"/>
</dbReference>
<name>A0A4Q7MXL2_9BACT</name>
<keyword evidence="3" id="KW-0479">Metal-binding</keyword>
<keyword evidence="5" id="KW-0472">Membrane</keyword>
<keyword evidence="5" id="KW-1133">Transmembrane helix</keyword>
<dbReference type="GO" id="GO:0046872">
    <property type="term" value="F:metal ion binding"/>
    <property type="evidence" value="ECO:0007669"/>
    <property type="project" value="UniProtKB-KW"/>
</dbReference>
<dbReference type="InterPro" id="IPR013766">
    <property type="entry name" value="Thioredoxin_domain"/>
</dbReference>
<evidence type="ECO:0000256" key="3">
    <source>
        <dbReference type="PIRSR" id="PIRSR603782-1"/>
    </source>
</evidence>
<dbReference type="CDD" id="cd02968">
    <property type="entry name" value="SCO"/>
    <property type="match status" value="1"/>
</dbReference>
<keyword evidence="8" id="KW-1185">Reference proteome</keyword>
<proteinExistence type="inferred from homology"/>
<evidence type="ECO:0000259" key="6">
    <source>
        <dbReference type="PROSITE" id="PS51352"/>
    </source>
</evidence>
<dbReference type="SUPFAM" id="SSF52833">
    <property type="entry name" value="Thioredoxin-like"/>
    <property type="match status" value="1"/>
</dbReference>
<dbReference type="Proteomes" id="UP000293874">
    <property type="component" value="Unassembled WGS sequence"/>
</dbReference>